<name>A0A4Z0PX69_9BACT</name>
<dbReference type="EMBL" id="SRMB01000008">
    <property type="protein sequence ID" value="TGE21012.1"/>
    <property type="molecule type" value="Genomic_DNA"/>
</dbReference>
<sequence>MSAPFRLVLDASSYKQLVLALSEDASATFLQQPSDLPHHQKELLLSRHQAEAILDALEDLLCIKGITNGEINAYGMWLEPLINLINEPLQD</sequence>
<gene>
    <name evidence="1" type="ORF">E5K02_24940</name>
</gene>
<evidence type="ECO:0000313" key="2">
    <source>
        <dbReference type="Proteomes" id="UP000298471"/>
    </source>
</evidence>
<reference evidence="1 2" key="1">
    <citation type="submission" date="2019-04" db="EMBL/GenBank/DDBJ databases">
        <authorList>
            <person name="Feng G."/>
            <person name="Zhang J."/>
            <person name="Zhu H."/>
        </authorList>
    </citation>
    <scope>NUCLEOTIDE SEQUENCE [LARGE SCALE GENOMIC DNA]</scope>
    <source>
        <strain evidence="1 2">9PBR-1</strain>
    </source>
</reference>
<protein>
    <submittedName>
        <fullName evidence="1">Uncharacterized protein</fullName>
    </submittedName>
</protein>
<accession>A0A4Z0PX69</accession>
<organism evidence="1 2">
    <name type="scientific">Hymenobacter metallicola</name>
    <dbReference type="NCBI Taxonomy" id="2563114"/>
    <lineage>
        <taxon>Bacteria</taxon>
        <taxon>Pseudomonadati</taxon>
        <taxon>Bacteroidota</taxon>
        <taxon>Cytophagia</taxon>
        <taxon>Cytophagales</taxon>
        <taxon>Hymenobacteraceae</taxon>
        <taxon>Hymenobacter</taxon>
    </lineage>
</organism>
<dbReference type="Proteomes" id="UP000298471">
    <property type="component" value="Unassembled WGS sequence"/>
</dbReference>
<comment type="caution">
    <text evidence="1">The sequence shown here is derived from an EMBL/GenBank/DDBJ whole genome shotgun (WGS) entry which is preliminary data.</text>
</comment>
<dbReference type="AlphaFoldDB" id="A0A4Z0PX69"/>
<evidence type="ECO:0000313" key="1">
    <source>
        <dbReference type="EMBL" id="TGE21012.1"/>
    </source>
</evidence>
<keyword evidence="2" id="KW-1185">Reference proteome</keyword>
<proteinExistence type="predicted"/>